<name>A0A506UES9_9HYPH</name>
<evidence type="ECO:0000313" key="7">
    <source>
        <dbReference type="Proteomes" id="UP000320314"/>
    </source>
</evidence>
<dbReference type="InterPro" id="IPR050093">
    <property type="entry name" value="ABC_SmlMolc_Importer"/>
</dbReference>
<dbReference type="PROSITE" id="PS50893">
    <property type="entry name" value="ABC_TRANSPORTER_2"/>
    <property type="match status" value="1"/>
</dbReference>
<sequence length="363" mass="40184">MNDRTFLKARNITKRYGKVRALDDVSLDIVEGEFLTLLGPSGSGKTTFLMCLAGFVEPSEGVLEQNGRDITHMPAEDRRFGMVFQGYALFPHMTVARNVDFPLRVVGRGKAERERLVSDMLRTVGLEGLSQRRPSELSGGQQQRVALARALVYEPAVTLLDEPLSALDKNLREQMQDEIRSLHRKASGTFVFVTHDQTEALSMSSRVAIFNRGRIQQIGTPQEVYEKPANRFVAQFLGRINLVPLDKAETNGSWMTGSFEGRTLVSSTGGETIEEPVIAVRPEHMTLDRREPTNDMNAVKATVIDYAYGGAHSVLQLRCQSGLELSLDVGSADTNVPVTPGETVWVSWPKETGFALSAKDQQQ</sequence>
<dbReference type="OrthoDB" id="9802264at2"/>
<accession>A0A506UES9</accession>
<evidence type="ECO:0000256" key="2">
    <source>
        <dbReference type="ARBA" id="ARBA00022448"/>
    </source>
</evidence>
<dbReference type="SMART" id="SM00382">
    <property type="entry name" value="AAA"/>
    <property type="match status" value="1"/>
</dbReference>
<dbReference type="Gene3D" id="3.40.50.300">
    <property type="entry name" value="P-loop containing nucleotide triphosphate hydrolases"/>
    <property type="match status" value="1"/>
</dbReference>
<dbReference type="GO" id="GO:0005524">
    <property type="term" value="F:ATP binding"/>
    <property type="evidence" value="ECO:0007669"/>
    <property type="project" value="UniProtKB-KW"/>
</dbReference>
<dbReference type="PANTHER" id="PTHR42781:SF4">
    <property type="entry name" value="SPERMIDINE_PUTRESCINE IMPORT ATP-BINDING PROTEIN POTA"/>
    <property type="match status" value="1"/>
</dbReference>
<keyword evidence="2" id="KW-0813">Transport</keyword>
<dbReference type="InterPro" id="IPR027417">
    <property type="entry name" value="P-loop_NTPase"/>
</dbReference>
<gene>
    <name evidence="6" type="ORF">FJU11_01955</name>
</gene>
<feature type="domain" description="ABC transporter" evidence="5">
    <location>
        <begin position="7"/>
        <end position="237"/>
    </location>
</feature>
<dbReference type="InterPro" id="IPR003593">
    <property type="entry name" value="AAA+_ATPase"/>
</dbReference>
<comment type="caution">
    <text evidence="6">The sequence shown here is derived from an EMBL/GenBank/DDBJ whole genome shotgun (WGS) entry which is preliminary data.</text>
</comment>
<dbReference type="Proteomes" id="UP000320314">
    <property type="component" value="Unassembled WGS sequence"/>
</dbReference>
<keyword evidence="4 6" id="KW-0067">ATP-binding</keyword>
<dbReference type="FunFam" id="3.40.50.300:FF:000133">
    <property type="entry name" value="Spermidine/putrescine import ATP-binding protein PotA"/>
    <property type="match status" value="1"/>
</dbReference>
<reference evidence="6 7" key="1">
    <citation type="submission" date="2019-06" db="EMBL/GenBank/DDBJ databases">
        <authorList>
            <person name="Li M."/>
        </authorList>
    </citation>
    <scope>NUCLEOTIDE SEQUENCE [LARGE SCALE GENOMIC DNA]</scope>
    <source>
        <strain evidence="6 7">BGMRC6574</strain>
    </source>
</reference>
<dbReference type="GO" id="GO:0016887">
    <property type="term" value="F:ATP hydrolysis activity"/>
    <property type="evidence" value="ECO:0007669"/>
    <property type="project" value="InterPro"/>
</dbReference>
<dbReference type="SUPFAM" id="SSF52540">
    <property type="entry name" value="P-loop containing nucleoside triphosphate hydrolases"/>
    <property type="match status" value="1"/>
</dbReference>
<evidence type="ECO:0000256" key="3">
    <source>
        <dbReference type="ARBA" id="ARBA00022741"/>
    </source>
</evidence>
<dbReference type="InterPro" id="IPR013611">
    <property type="entry name" value="Transp-assoc_OB_typ2"/>
</dbReference>
<protein>
    <submittedName>
        <fullName evidence="6">ABC transporter ATP-binding protein</fullName>
    </submittedName>
</protein>
<dbReference type="PANTHER" id="PTHR42781">
    <property type="entry name" value="SPERMIDINE/PUTRESCINE IMPORT ATP-BINDING PROTEIN POTA"/>
    <property type="match status" value="1"/>
</dbReference>
<proteinExistence type="inferred from homology"/>
<evidence type="ECO:0000256" key="1">
    <source>
        <dbReference type="ARBA" id="ARBA00005417"/>
    </source>
</evidence>
<dbReference type="GO" id="GO:0015847">
    <property type="term" value="P:putrescine transport"/>
    <property type="evidence" value="ECO:0007669"/>
    <property type="project" value="UniProtKB-ARBA"/>
</dbReference>
<keyword evidence="7" id="KW-1185">Reference proteome</keyword>
<dbReference type="GO" id="GO:0022857">
    <property type="term" value="F:transmembrane transporter activity"/>
    <property type="evidence" value="ECO:0007669"/>
    <property type="project" value="InterPro"/>
</dbReference>
<dbReference type="EMBL" id="VHLH01000002">
    <property type="protein sequence ID" value="TPW31976.1"/>
    <property type="molecule type" value="Genomic_DNA"/>
</dbReference>
<dbReference type="InterPro" id="IPR008995">
    <property type="entry name" value="Mo/tungstate-bd_C_term_dom"/>
</dbReference>
<dbReference type="RefSeq" id="WP_141165332.1">
    <property type="nucleotide sequence ID" value="NZ_VHLH01000002.1"/>
</dbReference>
<keyword evidence="3" id="KW-0547">Nucleotide-binding</keyword>
<dbReference type="Gene3D" id="2.40.50.100">
    <property type="match status" value="1"/>
</dbReference>
<dbReference type="AlphaFoldDB" id="A0A506UES9"/>
<organism evidence="6 7">
    <name type="scientific">Pararhizobium mangrovi</name>
    <dbReference type="NCBI Taxonomy" id="2590452"/>
    <lineage>
        <taxon>Bacteria</taxon>
        <taxon>Pseudomonadati</taxon>
        <taxon>Pseudomonadota</taxon>
        <taxon>Alphaproteobacteria</taxon>
        <taxon>Hyphomicrobiales</taxon>
        <taxon>Rhizobiaceae</taxon>
        <taxon>Rhizobium/Agrobacterium group</taxon>
        <taxon>Pararhizobium</taxon>
    </lineage>
</organism>
<evidence type="ECO:0000313" key="6">
    <source>
        <dbReference type="EMBL" id="TPW31976.1"/>
    </source>
</evidence>
<dbReference type="InterPro" id="IPR017871">
    <property type="entry name" value="ABC_transporter-like_CS"/>
</dbReference>
<comment type="similarity">
    <text evidence="1">Belongs to the ABC transporter superfamily.</text>
</comment>
<dbReference type="InterPro" id="IPR003439">
    <property type="entry name" value="ABC_transporter-like_ATP-bd"/>
</dbReference>
<evidence type="ECO:0000259" key="5">
    <source>
        <dbReference type="PROSITE" id="PS50893"/>
    </source>
</evidence>
<dbReference type="Pfam" id="PF08402">
    <property type="entry name" value="TOBE_2"/>
    <property type="match status" value="1"/>
</dbReference>
<evidence type="ECO:0000256" key="4">
    <source>
        <dbReference type="ARBA" id="ARBA00022840"/>
    </source>
</evidence>
<dbReference type="PROSITE" id="PS00211">
    <property type="entry name" value="ABC_TRANSPORTER_1"/>
    <property type="match status" value="1"/>
</dbReference>
<dbReference type="Pfam" id="PF00005">
    <property type="entry name" value="ABC_tran"/>
    <property type="match status" value="1"/>
</dbReference>
<dbReference type="GO" id="GO:0043190">
    <property type="term" value="C:ATP-binding cassette (ABC) transporter complex"/>
    <property type="evidence" value="ECO:0007669"/>
    <property type="project" value="InterPro"/>
</dbReference>
<dbReference type="SUPFAM" id="SSF50331">
    <property type="entry name" value="MOP-like"/>
    <property type="match status" value="1"/>
</dbReference>